<dbReference type="AlphaFoldDB" id="A0A067Q0G8"/>
<accession>A0A067Q0G8</accession>
<evidence type="ECO:0000313" key="1">
    <source>
        <dbReference type="EMBL" id="KDQ60429.1"/>
    </source>
</evidence>
<proteinExistence type="predicted"/>
<dbReference type="Proteomes" id="UP000027265">
    <property type="component" value="Unassembled WGS sequence"/>
</dbReference>
<evidence type="ECO:0000313" key="2">
    <source>
        <dbReference type="Proteomes" id="UP000027265"/>
    </source>
</evidence>
<gene>
    <name evidence="1" type="ORF">JAAARDRAFT_32848</name>
</gene>
<name>A0A067Q0G8_9AGAM</name>
<keyword evidence="2" id="KW-1185">Reference proteome</keyword>
<sequence length="92" mass="10215">MATTIDINDAWFCEHHKEVCTECDYDGRADNDAAFGFDPADREPMEAPPTTVNKDGLHQCKKHGSTDCKLCFGWKKQITRGRAAAKKAAKKA</sequence>
<reference evidence="2" key="1">
    <citation type="journal article" date="2014" name="Proc. Natl. Acad. Sci. U.S.A.">
        <title>Extensive sampling of basidiomycete genomes demonstrates inadequacy of the white-rot/brown-rot paradigm for wood decay fungi.</title>
        <authorList>
            <person name="Riley R."/>
            <person name="Salamov A.A."/>
            <person name="Brown D.W."/>
            <person name="Nagy L.G."/>
            <person name="Floudas D."/>
            <person name="Held B.W."/>
            <person name="Levasseur A."/>
            <person name="Lombard V."/>
            <person name="Morin E."/>
            <person name="Otillar R."/>
            <person name="Lindquist E.A."/>
            <person name="Sun H."/>
            <person name="LaButti K.M."/>
            <person name="Schmutz J."/>
            <person name="Jabbour D."/>
            <person name="Luo H."/>
            <person name="Baker S.E."/>
            <person name="Pisabarro A.G."/>
            <person name="Walton J.D."/>
            <person name="Blanchette R.A."/>
            <person name="Henrissat B."/>
            <person name="Martin F."/>
            <person name="Cullen D."/>
            <person name="Hibbett D.S."/>
            <person name="Grigoriev I.V."/>
        </authorList>
    </citation>
    <scope>NUCLEOTIDE SEQUENCE [LARGE SCALE GENOMIC DNA]</scope>
    <source>
        <strain evidence="2">MUCL 33604</strain>
    </source>
</reference>
<protein>
    <submittedName>
        <fullName evidence="1">Uncharacterized protein</fullName>
    </submittedName>
</protein>
<dbReference type="InParanoid" id="A0A067Q0G8"/>
<dbReference type="OrthoDB" id="2533496at2759"/>
<dbReference type="EMBL" id="KL197714">
    <property type="protein sequence ID" value="KDQ60429.1"/>
    <property type="molecule type" value="Genomic_DNA"/>
</dbReference>
<organism evidence="1 2">
    <name type="scientific">Jaapia argillacea MUCL 33604</name>
    <dbReference type="NCBI Taxonomy" id="933084"/>
    <lineage>
        <taxon>Eukaryota</taxon>
        <taxon>Fungi</taxon>
        <taxon>Dikarya</taxon>
        <taxon>Basidiomycota</taxon>
        <taxon>Agaricomycotina</taxon>
        <taxon>Agaricomycetes</taxon>
        <taxon>Agaricomycetidae</taxon>
        <taxon>Jaapiales</taxon>
        <taxon>Jaapiaceae</taxon>
        <taxon>Jaapia</taxon>
    </lineage>
</organism>
<dbReference type="HOGENOM" id="CLU_145565_1_0_1"/>